<protein>
    <recommendedName>
        <fullName evidence="4">F-box domain-containing protein</fullName>
    </recommendedName>
</protein>
<accession>A0A5C3M0I6</accession>
<proteinExistence type="predicted"/>
<dbReference type="OrthoDB" id="3365698at2759"/>
<dbReference type="InterPro" id="IPR032675">
    <property type="entry name" value="LRR_dom_sf"/>
</dbReference>
<name>A0A5C3M0I6_9AGAR</name>
<dbReference type="Proteomes" id="UP000308652">
    <property type="component" value="Unassembled WGS sequence"/>
</dbReference>
<evidence type="ECO:0000256" key="1">
    <source>
        <dbReference type="SAM" id="MobiDB-lite"/>
    </source>
</evidence>
<sequence length="503" mass="58022">MELRVQALPTAPDSNRPVSNSSPLNVCDQRRKIREEMSHIIERLNFLQTKYNDLSPAARLPHEIWAEIFQCYLPEPMSALFFSSDHLNPFIFGKICNLWRQIAWYTPALWASVHLRLSRRSYIHQQALLEEWILRSASYPLSVYLTYADEEIDWWENHPPQEILQVLSRYSDRWLNVDLILPPSCYWAVGSIHGRLPILQKVAIRSFKDGQSGTPLDMFAIAPQLREVTLPWTWFSELVFPWSQLHFFEVRAFSPDEALAALNSTSNLTRCKFTNLLNHEISPGAQDIVLPHLACFELVAARETNLSPLFDILSTPALKEIYLTASKGNLLTLASLCIRSLCDLQKLSVSEMMLKEDELIQALHDMKSIREIVFSNVDIVGSHPEIIQHGLSNHFVNVLHPKRHEMISSALLLLPNLEIFAYSGDCIRFHDRAIVDMLACRWKYAGKCLPTRAFSRLRSFYLKVRLNHHGFHITPRREKKLLDLIEGGMDINIEVSGYRLPQF</sequence>
<keyword evidence="3" id="KW-1185">Reference proteome</keyword>
<dbReference type="EMBL" id="ML213603">
    <property type="protein sequence ID" value="TFK38515.1"/>
    <property type="molecule type" value="Genomic_DNA"/>
</dbReference>
<feature type="region of interest" description="Disordered" evidence="1">
    <location>
        <begin position="1"/>
        <end position="23"/>
    </location>
</feature>
<dbReference type="STRING" id="68775.A0A5C3M0I6"/>
<reference evidence="2 3" key="1">
    <citation type="journal article" date="2019" name="Nat. Ecol. Evol.">
        <title>Megaphylogeny resolves global patterns of mushroom evolution.</title>
        <authorList>
            <person name="Varga T."/>
            <person name="Krizsan K."/>
            <person name="Foldi C."/>
            <person name="Dima B."/>
            <person name="Sanchez-Garcia M."/>
            <person name="Sanchez-Ramirez S."/>
            <person name="Szollosi G.J."/>
            <person name="Szarkandi J.G."/>
            <person name="Papp V."/>
            <person name="Albert L."/>
            <person name="Andreopoulos W."/>
            <person name="Angelini C."/>
            <person name="Antonin V."/>
            <person name="Barry K.W."/>
            <person name="Bougher N.L."/>
            <person name="Buchanan P."/>
            <person name="Buyck B."/>
            <person name="Bense V."/>
            <person name="Catcheside P."/>
            <person name="Chovatia M."/>
            <person name="Cooper J."/>
            <person name="Damon W."/>
            <person name="Desjardin D."/>
            <person name="Finy P."/>
            <person name="Geml J."/>
            <person name="Haridas S."/>
            <person name="Hughes K."/>
            <person name="Justo A."/>
            <person name="Karasinski D."/>
            <person name="Kautmanova I."/>
            <person name="Kiss B."/>
            <person name="Kocsube S."/>
            <person name="Kotiranta H."/>
            <person name="LaButti K.M."/>
            <person name="Lechner B.E."/>
            <person name="Liimatainen K."/>
            <person name="Lipzen A."/>
            <person name="Lukacs Z."/>
            <person name="Mihaltcheva S."/>
            <person name="Morgado L.N."/>
            <person name="Niskanen T."/>
            <person name="Noordeloos M.E."/>
            <person name="Ohm R.A."/>
            <person name="Ortiz-Santana B."/>
            <person name="Ovrebo C."/>
            <person name="Racz N."/>
            <person name="Riley R."/>
            <person name="Savchenko A."/>
            <person name="Shiryaev A."/>
            <person name="Soop K."/>
            <person name="Spirin V."/>
            <person name="Szebenyi C."/>
            <person name="Tomsovsky M."/>
            <person name="Tulloss R.E."/>
            <person name="Uehling J."/>
            <person name="Grigoriev I.V."/>
            <person name="Vagvolgyi C."/>
            <person name="Papp T."/>
            <person name="Martin F.M."/>
            <person name="Miettinen O."/>
            <person name="Hibbett D.S."/>
            <person name="Nagy L.G."/>
        </authorList>
    </citation>
    <scope>NUCLEOTIDE SEQUENCE [LARGE SCALE GENOMIC DNA]</scope>
    <source>
        <strain evidence="2 3">CBS 166.37</strain>
    </source>
</reference>
<dbReference type="AlphaFoldDB" id="A0A5C3M0I6"/>
<evidence type="ECO:0000313" key="2">
    <source>
        <dbReference type="EMBL" id="TFK38515.1"/>
    </source>
</evidence>
<feature type="compositionally biased region" description="Polar residues" evidence="1">
    <location>
        <begin position="12"/>
        <end position="23"/>
    </location>
</feature>
<gene>
    <name evidence="2" type="ORF">BDQ12DRAFT_631087</name>
</gene>
<evidence type="ECO:0000313" key="3">
    <source>
        <dbReference type="Proteomes" id="UP000308652"/>
    </source>
</evidence>
<dbReference type="Gene3D" id="3.80.10.10">
    <property type="entry name" value="Ribonuclease Inhibitor"/>
    <property type="match status" value="1"/>
</dbReference>
<organism evidence="2 3">
    <name type="scientific">Crucibulum laeve</name>
    <dbReference type="NCBI Taxonomy" id="68775"/>
    <lineage>
        <taxon>Eukaryota</taxon>
        <taxon>Fungi</taxon>
        <taxon>Dikarya</taxon>
        <taxon>Basidiomycota</taxon>
        <taxon>Agaricomycotina</taxon>
        <taxon>Agaricomycetes</taxon>
        <taxon>Agaricomycetidae</taxon>
        <taxon>Agaricales</taxon>
        <taxon>Agaricineae</taxon>
        <taxon>Nidulariaceae</taxon>
        <taxon>Crucibulum</taxon>
    </lineage>
</organism>
<dbReference type="SUPFAM" id="SSF52047">
    <property type="entry name" value="RNI-like"/>
    <property type="match status" value="1"/>
</dbReference>
<evidence type="ECO:0008006" key="4">
    <source>
        <dbReference type="Google" id="ProtNLM"/>
    </source>
</evidence>